<dbReference type="EMBL" id="CAXDID020000305">
    <property type="protein sequence ID" value="CAL6074145.1"/>
    <property type="molecule type" value="Genomic_DNA"/>
</dbReference>
<protein>
    <submittedName>
        <fullName evidence="2">Hypothetical_protein</fullName>
    </submittedName>
</protein>
<name>A0AA86PIU1_9EUKA</name>
<organism evidence="1">
    <name type="scientific">Hexamita inflata</name>
    <dbReference type="NCBI Taxonomy" id="28002"/>
    <lineage>
        <taxon>Eukaryota</taxon>
        <taxon>Metamonada</taxon>
        <taxon>Diplomonadida</taxon>
        <taxon>Hexamitidae</taxon>
        <taxon>Hexamitinae</taxon>
        <taxon>Hexamita</taxon>
    </lineage>
</organism>
<proteinExistence type="predicted"/>
<evidence type="ECO:0000313" key="1">
    <source>
        <dbReference type="EMBL" id="CAI9940545.1"/>
    </source>
</evidence>
<keyword evidence="3" id="KW-1185">Reference proteome</keyword>
<reference evidence="2 3" key="2">
    <citation type="submission" date="2024-07" db="EMBL/GenBank/DDBJ databases">
        <authorList>
            <person name="Akdeniz Z."/>
        </authorList>
    </citation>
    <scope>NUCLEOTIDE SEQUENCE [LARGE SCALE GENOMIC DNA]</scope>
</reference>
<accession>A0AA86PIU1</accession>
<dbReference type="Proteomes" id="UP001642409">
    <property type="component" value="Unassembled WGS sequence"/>
</dbReference>
<gene>
    <name evidence="1" type="ORF">HINF_LOCUS28190</name>
    <name evidence="2" type="ORF">HINF_LOCUS56467</name>
</gene>
<reference evidence="1" key="1">
    <citation type="submission" date="2023-06" db="EMBL/GenBank/DDBJ databases">
        <authorList>
            <person name="Kurt Z."/>
        </authorList>
    </citation>
    <scope>NUCLEOTIDE SEQUENCE</scope>
</reference>
<dbReference type="AlphaFoldDB" id="A0AA86PIU1"/>
<evidence type="ECO:0000313" key="2">
    <source>
        <dbReference type="EMBL" id="CAL6074145.1"/>
    </source>
</evidence>
<sequence length="272" mass="31662">MTQTRFLPLQINNQQMYNEYIGKQQQKGIVVDICQNQLSMEVQGEKDTFDKSYQPNDSQNLTQTVIHGADSLCSTRNLCRSSVEDFDADSGKTSSIICQDSFLNKAGYFPNGHHPVEQVRNTLQNPQSCQQEKLQLQTEQQQQESSEQCKQTVNIIYNNNYFEQNNFAKVEQYQVQQCDYLVQQCENNNIRFEYPGTAEYPGTVESSTDSQVNRFIGMFMLTFKKKKKINQHHTQLIFLIFYTSISQKLTSLKNDIFQFLLKYFIKNGSFFL</sequence>
<evidence type="ECO:0000313" key="3">
    <source>
        <dbReference type="Proteomes" id="UP001642409"/>
    </source>
</evidence>
<dbReference type="EMBL" id="CATOUU010000678">
    <property type="protein sequence ID" value="CAI9940545.1"/>
    <property type="molecule type" value="Genomic_DNA"/>
</dbReference>
<comment type="caution">
    <text evidence="1">The sequence shown here is derived from an EMBL/GenBank/DDBJ whole genome shotgun (WGS) entry which is preliminary data.</text>
</comment>